<name>A0A179DKM1_9SPHI</name>
<dbReference type="PROSITE" id="PS51352">
    <property type="entry name" value="THIOREDOXIN_2"/>
    <property type="match status" value="1"/>
</dbReference>
<keyword evidence="3" id="KW-1133">Transmembrane helix</keyword>
<evidence type="ECO:0000313" key="5">
    <source>
        <dbReference type="EMBL" id="OAQ41666.1"/>
    </source>
</evidence>
<sequence length="234" mass="27249">MYRNKFPLAKILILVTILAVPGFLYYLLQEKGKNRYKPLPIFGPKQVSSTFHVKRGVKIPDTIYHQIPSLKLKTSNGELLNIQDFKGKLTIVNFFYSNNKEIVPRINEGLLSLYKEYNDNNLIRFLSISVDPKSDSIPVLFQYAKKLNAKKGKWEIVTTDTTTLYPIIRNQFFVNVLKDPQNQSRFIFSDKLILLDAEQRIRGYYTATSYNDIKRLSDETKVMITEELRKIKAE</sequence>
<dbReference type="OrthoDB" id="9811998at2"/>
<evidence type="ECO:0000259" key="4">
    <source>
        <dbReference type="PROSITE" id="PS51352"/>
    </source>
</evidence>
<dbReference type="EMBL" id="LWHJ01000011">
    <property type="protein sequence ID" value="OAQ41666.1"/>
    <property type="molecule type" value="Genomic_DNA"/>
</dbReference>
<gene>
    <name evidence="5" type="ORF">A5893_00715</name>
</gene>
<protein>
    <recommendedName>
        <fullName evidence="4">Thioredoxin domain-containing protein</fullName>
    </recommendedName>
</protein>
<dbReference type="Pfam" id="PF02630">
    <property type="entry name" value="SCO1-SenC"/>
    <property type="match status" value="1"/>
</dbReference>
<feature type="transmembrane region" description="Helical" evidence="3">
    <location>
        <begin position="6"/>
        <end position="28"/>
    </location>
</feature>
<dbReference type="InterPro" id="IPR036249">
    <property type="entry name" value="Thioredoxin-like_sf"/>
</dbReference>
<dbReference type="STRING" id="1826909.A5893_00715"/>
<dbReference type="SUPFAM" id="SSF52833">
    <property type="entry name" value="Thioredoxin-like"/>
    <property type="match status" value="1"/>
</dbReference>
<comment type="similarity">
    <text evidence="1">Belongs to the SCO1/2 family.</text>
</comment>
<proteinExistence type="inferred from homology"/>
<reference evidence="5 6" key="2">
    <citation type="submission" date="2016-06" db="EMBL/GenBank/DDBJ databases">
        <title>Pedobacter psychrophilus sp. nov., isolated from Antarctic fragmentary rock.</title>
        <authorList>
            <person name="Svec P."/>
        </authorList>
    </citation>
    <scope>NUCLEOTIDE SEQUENCE [LARGE SCALE GENOMIC DNA]</scope>
    <source>
        <strain evidence="5 6">CCM 8644</strain>
    </source>
</reference>
<comment type="caution">
    <text evidence="5">The sequence shown here is derived from an EMBL/GenBank/DDBJ whole genome shotgun (WGS) entry which is preliminary data.</text>
</comment>
<dbReference type="Gene3D" id="3.40.30.10">
    <property type="entry name" value="Glutaredoxin"/>
    <property type="match status" value="1"/>
</dbReference>
<feature type="domain" description="Thioredoxin" evidence="4">
    <location>
        <begin position="61"/>
        <end position="222"/>
    </location>
</feature>
<keyword evidence="2" id="KW-0186">Copper</keyword>
<evidence type="ECO:0000256" key="2">
    <source>
        <dbReference type="ARBA" id="ARBA00023008"/>
    </source>
</evidence>
<dbReference type="InterPro" id="IPR013766">
    <property type="entry name" value="Thioredoxin_domain"/>
</dbReference>
<dbReference type="RefSeq" id="WP_068820697.1">
    <property type="nucleotide sequence ID" value="NZ_LWHJ01000011.1"/>
</dbReference>
<organism evidence="5 6">
    <name type="scientific">Pedobacter psychrophilus</name>
    <dbReference type="NCBI Taxonomy" id="1826909"/>
    <lineage>
        <taxon>Bacteria</taxon>
        <taxon>Pseudomonadati</taxon>
        <taxon>Bacteroidota</taxon>
        <taxon>Sphingobacteriia</taxon>
        <taxon>Sphingobacteriales</taxon>
        <taxon>Sphingobacteriaceae</taxon>
        <taxon>Pedobacter</taxon>
    </lineage>
</organism>
<keyword evidence="6" id="KW-1185">Reference proteome</keyword>
<keyword evidence="3" id="KW-0472">Membrane</keyword>
<keyword evidence="3" id="KW-0812">Transmembrane</keyword>
<dbReference type="InterPro" id="IPR003782">
    <property type="entry name" value="SCO1/SenC"/>
</dbReference>
<evidence type="ECO:0000313" key="6">
    <source>
        <dbReference type="Proteomes" id="UP000078459"/>
    </source>
</evidence>
<dbReference type="Proteomes" id="UP000078459">
    <property type="component" value="Unassembled WGS sequence"/>
</dbReference>
<accession>A0A179DKM1</accession>
<evidence type="ECO:0000256" key="3">
    <source>
        <dbReference type="SAM" id="Phobius"/>
    </source>
</evidence>
<reference evidence="5 6" key="1">
    <citation type="submission" date="2016-04" db="EMBL/GenBank/DDBJ databases">
        <authorList>
            <person name="Evans L.H."/>
            <person name="Alamgir A."/>
            <person name="Owens N."/>
            <person name="Weber N.D."/>
            <person name="Virtaneva K."/>
            <person name="Barbian K."/>
            <person name="Babar A."/>
            <person name="Rosenke K."/>
        </authorList>
    </citation>
    <scope>NUCLEOTIDE SEQUENCE [LARGE SCALE GENOMIC DNA]</scope>
    <source>
        <strain evidence="5 6">CCM 8644</strain>
    </source>
</reference>
<evidence type="ECO:0000256" key="1">
    <source>
        <dbReference type="ARBA" id="ARBA00010996"/>
    </source>
</evidence>
<dbReference type="AlphaFoldDB" id="A0A179DKM1"/>